<dbReference type="Pfam" id="PF02769">
    <property type="entry name" value="AIRS_C"/>
    <property type="match status" value="1"/>
</dbReference>
<accession>A0A382TVZ8</accession>
<keyword evidence="4" id="KW-0547">Nucleotide-binding</keyword>
<dbReference type="Gene3D" id="3.30.1330.10">
    <property type="entry name" value="PurM-like, N-terminal domain"/>
    <property type="match status" value="1"/>
</dbReference>
<dbReference type="GO" id="GO:0004641">
    <property type="term" value="F:phosphoribosylformylglycinamidine cyclo-ligase activity"/>
    <property type="evidence" value="ECO:0007669"/>
    <property type="project" value="UniProtKB-EC"/>
</dbReference>
<feature type="non-terminal residue" evidence="8">
    <location>
        <position position="1"/>
    </location>
</feature>
<dbReference type="InterPro" id="IPR016188">
    <property type="entry name" value="PurM-like_N"/>
</dbReference>
<protein>
    <recommendedName>
        <fullName evidence="2">phosphoribosylformylglycinamidine cyclo-ligase</fullName>
        <ecNumber evidence="2">6.3.3.1</ecNumber>
    </recommendedName>
</protein>
<dbReference type="CDD" id="cd02196">
    <property type="entry name" value="PurM"/>
    <property type="match status" value="1"/>
</dbReference>
<feature type="domain" description="PurM-like C-terminal" evidence="7">
    <location>
        <begin position="179"/>
        <end position="252"/>
    </location>
</feature>
<evidence type="ECO:0000256" key="5">
    <source>
        <dbReference type="ARBA" id="ARBA00022840"/>
    </source>
</evidence>
<dbReference type="SUPFAM" id="SSF56042">
    <property type="entry name" value="PurM C-terminal domain-like"/>
    <property type="match status" value="1"/>
</dbReference>
<evidence type="ECO:0000259" key="7">
    <source>
        <dbReference type="Pfam" id="PF02769"/>
    </source>
</evidence>
<evidence type="ECO:0000259" key="6">
    <source>
        <dbReference type="Pfam" id="PF00586"/>
    </source>
</evidence>
<dbReference type="EMBL" id="UINC01139333">
    <property type="protein sequence ID" value="SVD25817.1"/>
    <property type="molecule type" value="Genomic_DNA"/>
</dbReference>
<dbReference type="GO" id="GO:0006189">
    <property type="term" value="P:'de novo' IMP biosynthetic process"/>
    <property type="evidence" value="ECO:0007669"/>
    <property type="project" value="UniProtKB-UniPathway"/>
</dbReference>
<dbReference type="InterPro" id="IPR004733">
    <property type="entry name" value="PurM_cligase"/>
</dbReference>
<dbReference type="FunFam" id="3.30.1330.10:FF:000001">
    <property type="entry name" value="Phosphoribosylformylglycinamidine cyclo-ligase"/>
    <property type="match status" value="1"/>
</dbReference>
<evidence type="ECO:0000256" key="4">
    <source>
        <dbReference type="ARBA" id="ARBA00022741"/>
    </source>
</evidence>
<keyword evidence="3" id="KW-0436">Ligase</keyword>
<dbReference type="InterPro" id="IPR036921">
    <property type="entry name" value="PurM-like_N_sf"/>
</dbReference>
<organism evidence="8">
    <name type="scientific">marine metagenome</name>
    <dbReference type="NCBI Taxonomy" id="408172"/>
    <lineage>
        <taxon>unclassified sequences</taxon>
        <taxon>metagenomes</taxon>
        <taxon>ecological metagenomes</taxon>
    </lineage>
</organism>
<dbReference type="GO" id="GO:0046084">
    <property type="term" value="P:adenine biosynthetic process"/>
    <property type="evidence" value="ECO:0007669"/>
    <property type="project" value="TreeGrafter"/>
</dbReference>
<dbReference type="GO" id="GO:0005524">
    <property type="term" value="F:ATP binding"/>
    <property type="evidence" value="ECO:0007669"/>
    <property type="project" value="UniProtKB-KW"/>
</dbReference>
<evidence type="ECO:0000256" key="2">
    <source>
        <dbReference type="ARBA" id="ARBA00013047"/>
    </source>
</evidence>
<evidence type="ECO:0000256" key="3">
    <source>
        <dbReference type="ARBA" id="ARBA00022598"/>
    </source>
</evidence>
<dbReference type="PANTHER" id="PTHR10520:SF12">
    <property type="entry name" value="TRIFUNCTIONAL PURINE BIOSYNTHETIC PROTEIN ADENOSINE-3"/>
    <property type="match status" value="1"/>
</dbReference>
<feature type="non-terminal residue" evidence="8">
    <location>
        <position position="252"/>
    </location>
</feature>
<dbReference type="GO" id="GO:0004637">
    <property type="term" value="F:phosphoribosylamine-glycine ligase activity"/>
    <property type="evidence" value="ECO:0007669"/>
    <property type="project" value="TreeGrafter"/>
</dbReference>
<name>A0A382TVZ8_9ZZZZ</name>
<dbReference type="GO" id="GO:0005829">
    <property type="term" value="C:cytosol"/>
    <property type="evidence" value="ECO:0007669"/>
    <property type="project" value="TreeGrafter"/>
</dbReference>
<dbReference type="PANTHER" id="PTHR10520">
    <property type="entry name" value="TRIFUNCTIONAL PURINE BIOSYNTHETIC PROTEIN ADENOSINE-3-RELATED"/>
    <property type="match status" value="1"/>
</dbReference>
<evidence type="ECO:0000313" key="8">
    <source>
        <dbReference type="EMBL" id="SVD25817.1"/>
    </source>
</evidence>
<dbReference type="Pfam" id="PF00586">
    <property type="entry name" value="AIRS"/>
    <property type="match status" value="1"/>
</dbReference>
<dbReference type="InterPro" id="IPR010918">
    <property type="entry name" value="PurM-like_C_dom"/>
</dbReference>
<dbReference type="AlphaFoldDB" id="A0A382TVZ8"/>
<gene>
    <name evidence="8" type="ORF">METZ01_LOCUS378671</name>
</gene>
<sequence>VEESGSGESYRAAGVDLDAGEEAVRRIGPLVRGTYRPEVIGDIGGFGGLFDIGRSGYRDPLLVSATDGVGTKAEIARQTGRLDTIGQDLVAMCVDDLVCAGAAPLFFLDYLAVGRLDPDAVEGLVSGIAAGCVEAGCALIGGEIAEHPGVMATDQFDLVGFAVGAVERDAVLDGSAAVVGDVLVGIESPNLRSNGFSLARRLAFDVAGHDLDDPAWEGAATTLADELLDPSVIYAPAVVAALADHEVHAVAH</sequence>
<dbReference type="EC" id="6.3.3.1" evidence="2"/>
<comment type="pathway">
    <text evidence="1">Purine metabolism; IMP biosynthesis via de novo pathway; 5-amino-1-(5-phospho-D-ribosyl)imidazole from N(2)-formyl-N(1)-(5-phospho-D-ribosyl)glycinamide: step 2/2.</text>
</comment>
<keyword evidence="5" id="KW-0067">ATP-binding</keyword>
<reference evidence="8" key="1">
    <citation type="submission" date="2018-05" db="EMBL/GenBank/DDBJ databases">
        <authorList>
            <person name="Lanie J.A."/>
            <person name="Ng W.-L."/>
            <person name="Kazmierczak K.M."/>
            <person name="Andrzejewski T.M."/>
            <person name="Davidsen T.M."/>
            <person name="Wayne K.J."/>
            <person name="Tettelin H."/>
            <person name="Glass J.I."/>
            <person name="Rusch D."/>
            <person name="Podicherti R."/>
            <person name="Tsui H.-C.T."/>
            <person name="Winkler M.E."/>
        </authorList>
    </citation>
    <scope>NUCLEOTIDE SEQUENCE</scope>
</reference>
<feature type="domain" description="PurM-like N-terminal" evidence="6">
    <location>
        <begin position="62"/>
        <end position="166"/>
    </location>
</feature>
<dbReference type="Gene3D" id="3.90.650.10">
    <property type="entry name" value="PurM-like C-terminal domain"/>
    <property type="match status" value="1"/>
</dbReference>
<dbReference type="SUPFAM" id="SSF55326">
    <property type="entry name" value="PurM N-terminal domain-like"/>
    <property type="match status" value="1"/>
</dbReference>
<proteinExistence type="predicted"/>
<dbReference type="InterPro" id="IPR036676">
    <property type="entry name" value="PurM-like_C_sf"/>
</dbReference>
<dbReference type="NCBIfam" id="TIGR00878">
    <property type="entry name" value="purM"/>
    <property type="match status" value="1"/>
</dbReference>
<evidence type="ECO:0000256" key="1">
    <source>
        <dbReference type="ARBA" id="ARBA00004686"/>
    </source>
</evidence>
<dbReference type="UniPathway" id="UPA00074">
    <property type="reaction ID" value="UER00129"/>
</dbReference>